<dbReference type="PANTHER" id="PTHR15549">
    <property type="entry name" value="PAIRED IMMUNOGLOBULIN-LIKE TYPE 2 RECEPTOR"/>
    <property type="match status" value="1"/>
</dbReference>
<evidence type="ECO:0000313" key="7">
    <source>
        <dbReference type="EMBL" id="OJA09889.1"/>
    </source>
</evidence>
<keyword evidence="4 6" id="KW-0472">Membrane</keyword>
<keyword evidence="2 6" id="KW-0812">Transmembrane</keyword>
<feature type="compositionally biased region" description="Basic and acidic residues" evidence="5">
    <location>
        <begin position="221"/>
        <end position="236"/>
    </location>
</feature>
<name>A0A1J8Q899_9AGAM</name>
<sequence>MPPKHSGQSSPSSDQYSAPSTTTTDNSTIPTESSTESSATTSPPPTILSTTSFGSLVAATQTVSSAAATSTAAAATDSTHLNDGAIAGCVVGGTVFLALLILGTILFCRARRRKHIAPSSEFVETIKRGEMPVLRLDSGVEIIPTDHQVPLPLRQNTYHTSPPMSDMKFPDGMMWSEAQSARYSLQKPLQPLRYPVHQDSDDSMRQEAPMGSSIENSQEYSSHESRTRNIEPRREFVSQSPPSPADPGYLPLMQNTYPMGHSHAVETVQNAYADLWQLSVAPTTQSRRASTLDAEPPLPPLVPVRRRATVDVQTLPPLVPVRRSVDVGQR</sequence>
<dbReference type="Proteomes" id="UP000183567">
    <property type="component" value="Unassembled WGS sequence"/>
</dbReference>
<dbReference type="CDD" id="cd12087">
    <property type="entry name" value="TM_EGFR-like"/>
    <property type="match status" value="1"/>
</dbReference>
<reference evidence="7 8" key="1">
    <citation type="submission" date="2016-03" db="EMBL/GenBank/DDBJ databases">
        <title>Comparative genomics of the ectomycorrhizal sister species Rhizopogon vinicolor and Rhizopogon vesiculosus (Basidiomycota: Boletales) reveals a divergence of the mating type B locus.</title>
        <authorList>
            <person name="Mujic A.B."/>
            <person name="Kuo A."/>
            <person name="Tritt A."/>
            <person name="Lipzen A."/>
            <person name="Chen C."/>
            <person name="Johnson J."/>
            <person name="Sharma A."/>
            <person name="Barry K."/>
            <person name="Grigoriev I.V."/>
            <person name="Spatafora J.W."/>
        </authorList>
    </citation>
    <scope>NUCLEOTIDE SEQUENCE [LARGE SCALE GENOMIC DNA]</scope>
    <source>
        <strain evidence="7 8">AM-OR11-056</strain>
    </source>
</reference>
<dbReference type="GO" id="GO:0016020">
    <property type="term" value="C:membrane"/>
    <property type="evidence" value="ECO:0007669"/>
    <property type="project" value="UniProtKB-SubCell"/>
</dbReference>
<evidence type="ECO:0000256" key="5">
    <source>
        <dbReference type="SAM" id="MobiDB-lite"/>
    </source>
</evidence>
<dbReference type="OrthoDB" id="2692594at2759"/>
<evidence type="ECO:0000256" key="3">
    <source>
        <dbReference type="ARBA" id="ARBA00022989"/>
    </source>
</evidence>
<dbReference type="EMBL" id="LVVM01005726">
    <property type="protein sequence ID" value="OJA09889.1"/>
    <property type="molecule type" value="Genomic_DNA"/>
</dbReference>
<dbReference type="STRING" id="180088.A0A1J8Q899"/>
<proteinExistence type="predicted"/>
<keyword evidence="3 6" id="KW-1133">Transmembrane helix</keyword>
<comment type="subcellular location">
    <subcellularLocation>
        <location evidence="1">Membrane</location>
        <topology evidence="1">Single-pass membrane protein</topology>
    </subcellularLocation>
</comment>
<evidence type="ECO:0000256" key="1">
    <source>
        <dbReference type="ARBA" id="ARBA00004167"/>
    </source>
</evidence>
<evidence type="ECO:0000256" key="4">
    <source>
        <dbReference type="ARBA" id="ARBA00023136"/>
    </source>
</evidence>
<feature type="region of interest" description="Disordered" evidence="5">
    <location>
        <begin position="193"/>
        <end position="247"/>
    </location>
</feature>
<dbReference type="GO" id="GO:0071944">
    <property type="term" value="C:cell periphery"/>
    <property type="evidence" value="ECO:0007669"/>
    <property type="project" value="UniProtKB-ARBA"/>
</dbReference>
<organism evidence="7 8">
    <name type="scientific">Rhizopogon vesiculosus</name>
    <dbReference type="NCBI Taxonomy" id="180088"/>
    <lineage>
        <taxon>Eukaryota</taxon>
        <taxon>Fungi</taxon>
        <taxon>Dikarya</taxon>
        <taxon>Basidiomycota</taxon>
        <taxon>Agaricomycotina</taxon>
        <taxon>Agaricomycetes</taxon>
        <taxon>Agaricomycetidae</taxon>
        <taxon>Boletales</taxon>
        <taxon>Suillineae</taxon>
        <taxon>Rhizopogonaceae</taxon>
        <taxon>Rhizopogon</taxon>
    </lineage>
</organism>
<evidence type="ECO:0000256" key="2">
    <source>
        <dbReference type="ARBA" id="ARBA00022692"/>
    </source>
</evidence>
<keyword evidence="8" id="KW-1185">Reference proteome</keyword>
<feature type="compositionally biased region" description="Basic and acidic residues" evidence="5">
    <location>
        <begin position="196"/>
        <end position="205"/>
    </location>
</feature>
<evidence type="ECO:0000313" key="8">
    <source>
        <dbReference type="Proteomes" id="UP000183567"/>
    </source>
</evidence>
<gene>
    <name evidence="7" type="ORF">AZE42_06754</name>
</gene>
<protein>
    <submittedName>
        <fullName evidence="7">Uncharacterized protein</fullName>
    </submittedName>
</protein>
<feature type="region of interest" description="Disordered" evidence="5">
    <location>
        <begin position="1"/>
        <end position="46"/>
    </location>
</feature>
<feature type="transmembrane region" description="Helical" evidence="6">
    <location>
        <begin position="85"/>
        <end position="108"/>
    </location>
</feature>
<accession>A0A1J8Q899</accession>
<dbReference type="AlphaFoldDB" id="A0A1J8Q899"/>
<dbReference type="InterPro" id="IPR051694">
    <property type="entry name" value="Immunoregulatory_rcpt-like"/>
</dbReference>
<comment type="caution">
    <text evidence="7">The sequence shown here is derived from an EMBL/GenBank/DDBJ whole genome shotgun (WGS) entry which is preliminary data.</text>
</comment>
<evidence type="ECO:0000256" key="6">
    <source>
        <dbReference type="SAM" id="Phobius"/>
    </source>
</evidence>